<dbReference type="Proteomes" id="UP000499080">
    <property type="component" value="Unassembled WGS sequence"/>
</dbReference>
<keyword evidence="3" id="KW-1185">Reference proteome</keyword>
<dbReference type="EMBL" id="BGPR01014180">
    <property type="protein sequence ID" value="GBN64073.1"/>
    <property type="molecule type" value="Genomic_DNA"/>
</dbReference>
<accession>A0A4Y2QLA3</accession>
<dbReference type="AlphaFoldDB" id="A0A4Y2QLA3"/>
<gene>
    <name evidence="2" type="ORF">AVEN_225727_1</name>
</gene>
<name>A0A4Y2QLA3_ARAVE</name>
<sequence length="97" mass="11450">MHSTERLFSSRHDSERHTIEGDVDSPPSPSSFPTEQTIPNFIRFFNAACVRNFRRCFHQINLNYKSAGRELSTLVKSVLTSVRRRFRDSILQDFRRF</sequence>
<proteinExistence type="predicted"/>
<comment type="caution">
    <text evidence="2">The sequence shown here is derived from an EMBL/GenBank/DDBJ whole genome shotgun (WGS) entry which is preliminary data.</text>
</comment>
<protein>
    <submittedName>
        <fullName evidence="2">Uncharacterized protein</fullName>
    </submittedName>
</protein>
<feature type="compositionally biased region" description="Basic and acidic residues" evidence="1">
    <location>
        <begin position="1"/>
        <end position="20"/>
    </location>
</feature>
<feature type="region of interest" description="Disordered" evidence="1">
    <location>
        <begin position="1"/>
        <end position="35"/>
    </location>
</feature>
<evidence type="ECO:0000313" key="3">
    <source>
        <dbReference type="Proteomes" id="UP000499080"/>
    </source>
</evidence>
<reference evidence="2 3" key="1">
    <citation type="journal article" date="2019" name="Sci. Rep.">
        <title>Orb-weaving spider Araneus ventricosus genome elucidates the spidroin gene catalogue.</title>
        <authorList>
            <person name="Kono N."/>
            <person name="Nakamura H."/>
            <person name="Ohtoshi R."/>
            <person name="Moran D.A.P."/>
            <person name="Shinohara A."/>
            <person name="Yoshida Y."/>
            <person name="Fujiwara M."/>
            <person name="Mori M."/>
            <person name="Tomita M."/>
            <person name="Arakawa K."/>
        </authorList>
    </citation>
    <scope>NUCLEOTIDE SEQUENCE [LARGE SCALE GENOMIC DNA]</scope>
</reference>
<evidence type="ECO:0000256" key="1">
    <source>
        <dbReference type="SAM" id="MobiDB-lite"/>
    </source>
</evidence>
<evidence type="ECO:0000313" key="2">
    <source>
        <dbReference type="EMBL" id="GBN64073.1"/>
    </source>
</evidence>
<organism evidence="2 3">
    <name type="scientific">Araneus ventricosus</name>
    <name type="common">Orbweaver spider</name>
    <name type="synonym">Epeira ventricosa</name>
    <dbReference type="NCBI Taxonomy" id="182803"/>
    <lineage>
        <taxon>Eukaryota</taxon>
        <taxon>Metazoa</taxon>
        <taxon>Ecdysozoa</taxon>
        <taxon>Arthropoda</taxon>
        <taxon>Chelicerata</taxon>
        <taxon>Arachnida</taxon>
        <taxon>Araneae</taxon>
        <taxon>Araneomorphae</taxon>
        <taxon>Entelegynae</taxon>
        <taxon>Araneoidea</taxon>
        <taxon>Araneidae</taxon>
        <taxon>Araneus</taxon>
    </lineage>
</organism>